<evidence type="ECO:0000313" key="1">
    <source>
        <dbReference type="EMBL" id="KAK3582836.1"/>
    </source>
</evidence>
<keyword evidence="2" id="KW-1185">Reference proteome</keyword>
<gene>
    <name evidence="1" type="ORF">CHS0354_039979</name>
</gene>
<accession>A0AAE0S042</accession>
<dbReference type="EMBL" id="JAEAOA010002327">
    <property type="protein sequence ID" value="KAK3582836.1"/>
    <property type="molecule type" value="Genomic_DNA"/>
</dbReference>
<sequence length="87" mass="9797">MPLTKITTTQHCPVEKVTTALELPGFGGRVRGLFHKPQLKRMITSLKPTKVLLREGGRVEEEVENLQGIDRGKEDEGVTEFPHFNDN</sequence>
<name>A0AAE0S042_9BIVA</name>
<reference evidence="1" key="2">
    <citation type="journal article" date="2021" name="Genome Biol. Evol.">
        <title>Developing a high-quality reference genome for a parasitic bivalve with doubly uniparental inheritance (Bivalvia: Unionida).</title>
        <authorList>
            <person name="Smith C.H."/>
        </authorList>
    </citation>
    <scope>NUCLEOTIDE SEQUENCE</scope>
    <source>
        <strain evidence="1">CHS0354</strain>
        <tissue evidence="1">Mantle</tissue>
    </source>
</reference>
<comment type="caution">
    <text evidence="1">The sequence shown here is derived from an EMBL/GenBank/DDBJ whole genome shotgun (WGS) entry which is preliminary data.</text>
</comment>
<proteinExistence type="predicted"/>
<protein>
    <submittedName>
        <fullName evidence="1">Uncharacterized protein</fullName>
    </submittedName>
</protein>
<organism evidence="1 2">
    <name type="scientific">Potamilus streckersoni</name>
    <dbReference type="NCBI Taxonomy" id="2493646"/>
    <lineage>
        <taxon>Eukaryota</taxon>
        <taxon>Metazoa</taxon>
        <taxon>Spiralia</taxon>
        <taxon>Lophotrochozoa</taxon>
        <taxon>Mollusca</taxon>
        <taxon>Bivalvia</taxon>
        <taxon>Autobranchia</taxon>
        <taxon>Heteroconchia</taxon>
        <taxon>Palaeoheterodonta</taxon>
        <taxon>Unionida</taxon>
        <taxon>Unionoidea</taxon>
        <taxon>Unionidae</taxon>
        <taxon>Ambleminae</taxon>
        <taxon>Lampsilini</taxon>
        <taxon>Potamilus</taxon>
    </lineage>
</organism>
<evidence type="ECO:0000313" key="2">
    <source>
        <dbReference type="Proteomes" id="UP001195483"/>
    </source>
</evidence>
<dbReference type="Proteomes" id="UP001195483">
    <property type="component" value="Unassembled WGS sequence"/>
</dbReference>
<reference evidence="1" key="1">
    <citation type="journal article" date="2021" name="Genome Biol. Evol.">
        <title>A High-Quality Reference Genome for a Parasitic Bivalve with Doubly Uniparental Inheritance (Bivalvia: Unionida).</title>
        <authorList>
            <person name="Smith C.H."/>
        </authorList>
    </citation>
    <scope>NUCLEOTIDE SEQUENCE</scope>
    <source>
        <strain evidence="1">CHS0354</strain>
    </source>
</reference>
<dbReference type="AlphaFoldDB" id="A0AAE0S042"/>
<reference evidence="1" key="3">
    <citation type="submission" date="2023-05" db="EMBL/GenBank/DDBJ databases">
        <authorList>
            <person name="Smith C.H."/>
        </authorList>
    </citation>
    <scope>NUCLEOTIDE SEQUENCE</scope>
    <source>
        <strain evidence="1">CHS0354</strain>
        <tissue evidence="1">Mantle</tissue>
    </source>
</reference>